<evidence type="ECO:0000256" key="5">
    <source>
        <dbReference type="ARBA" id="ARBA00005995"/>
    </source>
</evidence>
<evidence type="ECO:0000256" key="10">
    <source>
        <dbReference type="ARBA" id="ARBA00022630"/>
    </source>
</evidence>
<organism evidence="24 25">
    <name type="scientific">Dendroctonus ponderosae</name>
    <name type="common">Mountain pine beetle</name>
    <dbReference type="NCBI Taxonomy" id="77166"/>
    <lineage>
        <taxon>Eukaryota</taxon>
        <taxon>Metazoa</taxon>
        <taxon>Ecdysozoa</taxon>
        <taxon>Arthropoda</taxon>
        <taxon>Hexapoda</taxon>
        <taxon>Insecta</taxon>
        <taxon>Pterygota</taxon>
        <taxon>Neoptera</taxon>
        <taxon>Endopterygota</taxon>
        <taxon>Coleoptera</taxon>
        <taxon>Polyphaga</taxon>
        <taxon>Cucujiformia</taxon>
        <taxon>Curculionidae</taxon>
        <taxon>Scolytinae</taxon>
        <taxon>Dendroctonus</taxon>
    </lineage>
</organism>
<dbReference type="GO" id="GO:0005634">
    <property type="term" value="C:nucleus"/>
    <property type="evidence" value="ECO:0007669"/>
    <property type="project" value="UniProtKB-SubCell"/>
</dbReference>
<evidence type="ECO:0000259" key="23">
    <source>
        <dbReference type="PROSITE" id="PS50934"/>
    </source>
</evidence>
<feature type="compositionally biased region" description="Basic and acidic residues" evidence="21">
    <location>
        <begin position="8"/>
        <end position="21"/>
    </location>
</feature>
<dbReference type="GO" id="GO:0006508">
    <property type="term" value="P:proteolysis"/>
    <property type="evidence" value="ECO:0007669"/>
    <property type="project" value="InterPro"/>
</dbReference>
<evidence type="ECO:0000256" key="4">
    <source>
        <dbReference type="ARBA" id="ARBA00004613"/>
    </source>
</evidence>
<feature type="domain" description="SWIRM" evidence="23">
    <location>
        <begin position="88"/>
        <end position="187"/>
    </location>
</feature>
<evidence type="ECO:0000256" key="21">
    <source>
        <dbReference type="SAM" id="MobiDB-lite"/>
    </source>
</evidence>
<evidence type="ECO:0000256" key="8">
    <source>
        <dbReference type="ARBA" id="ARBA00022525"/>
    </source>
</evidence>
<evidence type="ECO:0000256" key="18">
    <source>
        <dbReference type="ARBA" id="ARBA00023180"/>
    </source>
</evidence>
<dbReference type="GO" id="GO:0003682">
    <property type="term" value="F:chromatin binding"/>
    <property type="evidence" value="ECO:0007669"/>
    <property type="project" value="TreeGrafter"/>
</dbReference>
<dbReference type="Gene3D" id="1.10.10.10">
    <property type="entry name" value="Winged helix-like DNA-binding domain superfamily/Winged helix DNA-binding domain"/>
    <property type="match status" value="1"/>
</dbReference>
<evidence type="ECO:0000256" key="16">
    <source>
        <dbReference type="ARBA" id="ARBA00023157"/>
    </source>
</evidence>
<dbReference type="InterPro" id="IPR009057">
    <property type="entry name" value="Homeodomain-like_sf"/>
</dbReference>
<dbReference type="GO" id="GO:0005694">
    <property type="term" value="C:chromosome"/>
    <property type="evidence" value="ECO:0007669"/>
    <property type="project" value="UniProtKB-SubCell"/>
</dbReference>
<dbReference type="GO" id="GO:0005576">
    <property type="term" value="C:extracellular region"/>
    <property type="evidence" value="ECO:0007669"/>
    <property type="project" value="UniProtKB-SubCell"/>
</dbReference>
<dbReference type="CDD" id="cd00190">
    <property type="entry name" value="Tryp_SPc"/>
    <property type="match status" value="1"/>
</dbReference>
<dbReference type="Gene3D" id="2.40.10.10">
    <property type="entry name" value="Trypsin-like serine proteases"/>
    <property type="match status" value="2"/>
</dbReference>
<dbReference type="Gene3D" id="3.50.50.60">
    <property type="entry name" value="FAD/NAD(P)-binding domain"/>
    <property type="match status" value="1"/>
</dbReference>
<comment type="cofactor">
    <cofactor evidence="1">
        <name>FAD</name>
        <dbReference type="ChEBI" id="CHEBI:57692"/>
    </cofactor>
</comment>
<evidence type="ECO:0000313" key="25">
    <source>
        <dbReference type="Proteomes" id="UP000019118"/>
    </source>
</evidence>
<evidence type="ECO:0000256" key="9">
    <source>
        <dbReference type="ARBA" id="ARBA00022553"/>
    </source>
</evidence>
<evidence type="ECO:0000313" key="24">
    <source>
        <dbReference type="EnsemblMetazoa" id="XP_019773821.1"/>
    </source>
</evidence>
<name>A0AAR5QKU9_DENPD</name>
<proteinExistence type="inferred from homology"/>
<feature type="region of interest" description="Disordered" evidence="21">
    <location>
        <begin position="1"/>
        <end position="74"/>
    </location>
</feature>
<keyword evidence="17" id="KW-0804">Transcription</keyword>
<evidence type="ECO:0000256" key="12">
    <source>
        <dbReference type="ARBA" id="ARBA00022827"/>
    </source>
</evidence>
<dbReference type="InterPro" id="IPR002937">
    <property type="entry name" value="Amino_oxidase"/>
</dbReference>
<keyword evidence="11" id="KW-0732">Signal</keyword>
<evidence type="ECO:0000256" key="13">
    <source>
        <dbReference type="ARBA" id="ARBA00023002"/>
    </source>
</evidence>
<feature type="coiled-coil region" evidence="20">
    <location>
        <begin position="401"/>
        <end position="428"/>
    </location>
</feature>
<keyword evidence="19" id="KW-0539">Nucleus</keyword>
<comment type="subcellular location">
    <subcellularLocation>
        <location evidence="3">Chromosome</location>
    </subcellularLocation>
    <subcellularLocation>
        <location evidence="2">Nucleus</location>
    </subcellularLocation>
    <subcellularLocation>
        <location evidence="4">Secreted</location>
    </subcellularLocation>
</comment>
<dbReference type="InterPro" id="IPR009003">
    <property type="entry name" value="Peptidase_S1_PA"/>
</dbReference>
<keyword evidence="16" id="KW-1015">Disulfide bond</keyword>
<dbReference type="Pfam" id="PF01593">
    <property type="entry name" value="Amino_oxidase"/>
    <property type="match status" value="1"/>
</dbReference>
<evidence type="ECO:0000256" key="14">
    <source>
        <dbReference type="ARBA" id="ARBA00023015"/>
    </source>
</evidence>
<dbReference type="InterPro" id="IPR036188">
    <property type="entry name" value="FAD/NAD-bd_sf"/>
</dbReference>
<dbReference type="FunFam" id="1.10.287.80:FF:000002">
    <property type="entry name" value="Lysine-specific histone demethylase 1A"/>
    <property type="match status" value="1"/>
</dbReference>
<dbReference type="GO" id="GO:0140682">
    <property type="term" value="F:FAD-dependent H3K4me/H3K4me3 demethylase activity"/>
    <property type="evidence" value="ECO:0007669"/>
    <property type="project" value="UniProtKB-ARBA"/>
</dbReference>
<dbReference type="SUPFAM" id="SSF50494">
    <property type="entry name" value="Trypsin-like serine proteases"/>
    <property type="match status" value="1"/>
</dbReference>
<evidence type="ECO:0000256" key="6">
    <source>
        <dbReference type="ARBA" id="ARBA00022454"/>
    </source>
</evidence>
<keyword evidence="8" id="KW-0964">Secreted</keyword>
<dbReference type="EnsemblMetazoa" id="XM_019918262.1">
    <property type="protein sequence ID" value="XP_019773821.1"/>
    <property type="gene ID" value="LOC109547044"/>
</dbReference>
<dbReference type="SMART" id="SM00020">
    <property type="entry name" value="Tryp_SPc"/>
    <property type="match status" value="1"/>
</dbReference>
<evidence type="ECO:0000256" key="17">
    <source>
        <dbReference type="ARBA" id="ARBA00023163"/>
    </source>
</evidence>
<reference evidence="25" key="1">
    <citation type="journal article" date="2013" name="Genome Biol.">
        <title>Draft genome of the mountain pine beetle, Dendroctonus ponderosae Hopkins, a major forest pest.</title>
        <authorList>
            <person name="Keeling C.I."/>
            <person name="Yuen M.M."/>
            <person name="Liao N.Y."/>
            <person name="Docking T.R."/>
            <person name="Chan S.K."/>
            <person name="Taylor G.A."/>
            <person name="Palmquist D.L."/>
            <person name="Jackman S.D."/>
            <person name="Nguyen A."/>
            <person name="Li M."/>
            <person name="Henderson H."/>
            <person name="Janes J.K."/>
            <person name="Zhao Y."/>
            <person name="Pandoh P."/>
            <person name="Moore R."/>
            <person name="Sperling F.A."/>
            <person name="Huber D.P."/>
            <person name="Birol I."/>
            <person name="Jones S.J."/>
            <person name="Bohlmann J."/>
        </authorList>
    </citation>
    <scope>NUCLEOTIDE SEQUENCE</scope>
</reference>
<dbReference type="PANTHER" id="PTHR10742">
    <property type="entry name" value="FLAVIN MONOAMINE OXIDASE"/>
    <property type="match status" value="1"/>
</dbReference>
<dbReference type="GO" id="GO:0003723">
    <property type="term" value="F:RNA binding"/>
    <property type="evidence" value="ECO:0007669"/>
    <property type="project" value="UniProtKB-ARBA"/>
</dbReference>
<dbReference type="PROSITE" id="PS50240">
    <property type="entry name" value="TRYPSIN_DOM"/>
    <property type="match status" value="1"/>
</dbReference>
<dbReference type="InterPro" id="IPR007526">
    <property type="entry name" value="SWIRM"/>
</dbReference>
<dbReference type="FunFam" id="2.40.10.10:FF:000054">
    <property type="entry name" value="Complement C1r subcomponent"/>
    <property type="match status" value="1"/>
</dbReference>
<keyword evidence="15 20" id="KW-0175">Coiled coil</keyword>
<evidence type="ECO:0000256" key="7">
    <source>
        <dbReference type="ARBA" id="ARBA00022491"/>
    </source>
</evidence>
<dbReference type="GO" id="GO:0050660">
    <property type="term" value="F:flavin adenine dinucleotide binding"/>
    <property type="evidence" value="ECO:0007669"/>
    <property type="project" value="TreeGrafter"/>
</dbReference>
<dbReference type="PRINTS" id="PR00722">
    <property type="entry name" value="CHYMOTRYPSIN"/>
</dbReference>
<keyword evidence="12" id="KW-0274">FAD</keyword>
<dbReference type="GO" id="GO:0008284">
    <property type="term" value="P:positive regulation of cell population proliferation"/>
    <property type="evidence" value="ECO:0007669"/>
    <property type="project" value="UniProtKB-ARBA"/>
</dbReference>
<evidence type="ECO:0008006" key="26">
    <source>
        <dbReference type="Google" id="ProtNLM"/>
    </source>
</evidence>
<dbReference type="Gene3D" id="1.10.287.80">
    <property type="entry name" value="ATP synthase, gamma subunit, helix hairpin domain"/>
    <property type="match status" value="1"/>
</dbReference>
<evidence type="ECO:0000256" key="15">
    <source>
        <dbReference type="ARBA" id="ARBA00023054"/>
    </source>
</evidence>
<keyword evidence="6" id="KW-0158">Chromosome</keyword>
<evidence type="ECO:0000256" key="20">
    <source>
        <dbReference type="SAM" id="Coils"/>
    </source>
</evidence>
<dbReference type="InterPro" id="IPR050281">
    <property type="entry name" value="Flavin_monoamine_oxidase"/>
</dbReference>
<feature type="compositionally biased region" description="Basic and acidic residues" evidence="21">
    <location>
        <begin position="30"/>
        <end position="43"/>
    </location>
</feature>
<evidence type="ECO:0000256" key="1">
    <source>
        <dbReference type="ARBA" id="ARBA00001974"/>
    </source>
</evidence>
<dbReference type="InterPro" id="IPR001314">
    <property type="entry name" value="Peptidase_S1A"/>
</dbReference>
<evidence type="ECO:0000256" key="2">
    <source>
        <dbReference type="ARBA" id="ARBA00004123"/>
    </source>
</evidence>
<dbReference type="FunFam" id="1.10.10.10:FF:000064">
    <property type="entry name" value="Lysine-specific histone demethylase 1A"/>
    <property type="match status" value="1"/>
</dbReference>
<dbReference type="GO" id="GO:0004252">
    <property type="term" value="F:serine-type endopeptidase activity"/>
    <property type="evidence" value="ECO:0007669"/>
    <property type="project" value="InterPro"/>
</dbReference>
<dbReference type="AlphaFoldDB" id="A0AAR5QKU9"/>
<protein>
    <recommendedName>
        <fullName evidence="26">SWIRM domain-containing protein</fullName>
    </recommendedName>
</protein>
<feature type="compositionally biased region" description="Basic and acidic residues" evidence="21">
    <location>
        <begin position="53"/>
        <end position="72"/>
    </location>
</feature>
<reference evidence="24" key="2">
    <citation type="submission" date="2024-08" db="UniProtKB">
        <authorList>
            <consortium name="EnsemblMetazoa"/>
        </authorList>
    </citation>
    <scope>IDENTIFICATION</scope>
</reference>
<accession>A0AAR5QKU9</accession>
<feature type="domain" description="Peptidase S1" evidence="22">
    <location>
        <begin position="551"/>
        <end position="825"/>
    </location>
</feature>
<dbReference type="SUPFAM" id="SSF51905">
    <property type="entry name" value="FAD/NAD(P)-binding domain"/>
    <property type="match status" value="1"/>
</dbReference>
<dbReference type="SUPFAM" id="SSF46689">
    <property type="entry name" value="Homeodomain-like"/>
    <property type="match status" value="1"/>
</dbReference>
<comment type="similarity">
    <text evidence="5">Belongs to the flavin monoamine oxidase family.</text>
</comment>
<keyword evidence="25" id="KW-1185">Reference proteome</keyword>
<evidence type="ECO:0000256" key="3">
    <source>
        <dbReference type="ARBA" id="ARBA00004286"/>
    </source>
</evidence>
<dbReference type="PANTHER" id="PTHR10742:SF386">
    <property type="entry name" value="LYSINE-SPECIFIC HISTONE DEMETHYLASE 1A"/>
    <property type="match status" value="1"/>
</dbReference>
<dbReference type="FunFam" id="3.50.50.60:FF:000029">
    <property type="entry name" value="Lysine-specific histone demethylase"/>
    <property type="match status" value="1"/>
</dbReference>
<dbReference type="PROSITE" id="PS50934">
    <property type="entry name" value="SWIRM"/>
    <property type="match status" value="1"/>
</dbReference>
<sequence>MSRRKKVKNFDIKDEKEEKPISTEPEALDVQDKPKAAVNEKRPGPSTSKGNATRKDKKDDSKKEKDDDKQDIDSELDDPVIKELFSGLDGAAFQSRMPFDKLTSTEAASFPDIASAALQTIKVYLNIRNRILQMWLNNPKQQLILDNVIENMEPPFNSDLPLLKRIHAFLERNGFINFGIFKRLQPIPSKKYGKVIVIGAGIAGLAAAQQLQQFGLEVIVLESRDRVGGRIATFRKGDYIADLGAMVVTGLGGNPVTTLSKQIDMELHRIRQKCPLYQSCGITVDKDKDEMVEREFNRLLEATSYLSHQLDFNYAGNKPVSLGQALEWVIKLQEKHVKEKQINHLKSVIELQDKLKENHNSRIRIKESMQEIHVKFKELSDLDDKRDLDQEFEFRSGRRDLNALAREWDELKVEEKDIEAKLAELEASPPRLFNRTANDVYLSSQDRQILDWHFANLEFANATPLSNLSLKHWDQDDDFEFTGNHLTGLSNCQNLRGFNCAIAALCEDNIIDPRVGNVRAQTNIVTPLADDECPTGTARCQAVRCGVPIAVVSSESNQANANSHPWEAYLRDDVRNTYVGAGVLIDQYHVLTAAHKISNLTGSDASMSVLMGVYNPRTIPQAPVQVSKVLRAFKHSSYDQSSLKNDVALLRLATPITMSNSAMPLCLPRASTNFITTPYVFPKDVLLNSEGSMVSFRPTTCLVAGWGQTAFNVNDAPTNILKQVYLPIVSQQTCKTAFESLPQGSQIVSNYLDVDSGNQLCAGGQVQLDSCTQDGGSPLICKNANSNVYTLAGLVLWGKGCGEVNRYGVYLNVPSYIAWIHTVANCSMRGTGSCSGATTQNFN</sequence>
<dbReference type="Pfam" id="PF00089">
    <property type="entry name" value="Trypsin"/>
    <property type="match status" value="2"/>
</dbReference>
<dbReference type="GO" id="GO:0010468">
    <property type="term" value="P:regulation of gene expression"/>
    <property type="evidence" value="ECO:0007669"/>
    <property type="project" value="UniProtKB-ARBA"/>
</dbReference>
<dbReference type="InterPro" id="IPR001254">
    <property type="entry name" value="Trypsin_dom"/>
</dbReference>
<keyword evidence="14" id="KW-0805">Transcription regulation</keyword>
<dbReference type="Proteomes" id="UP000019118">
    <property type="component" value="Unassembled WGS sequence"/>
</dbReference>
<dbReference type="InterPro" id="IPR043504">
    <property type="entry name" value="Peptidase_S1_PA_chymotrypsin"/>
</dbReference>
<dbReference type="InterPro" id="IPR036388">
    <property type="entry name" value="WH-like_DNA-bd_sf"/>
</dbReference>
<keyword evidence="13" id="KW-0560">Oxidoreductase</keyword>
<evidence type="ECO:0000259" key="22">
    <source>
        <dbReference type="PROSITE" id="PS50240"/>
    </source>
</evidence>
<evidence type="ECO:0000256" key="11">
    <source>
        <dbReference type="ARBA" id="ARBA00022729"/>
    </source>
</evidence>
<keyword evidence="9" id="KW-0597">Phosphoprotein</keyword>
<evidence type="ECO:0000256" key="19">
    <source>
        <dbReference type="ARBA" id="ARBA00023242"/>
    </source>
</evidence>
<dbReference type="Pfam" id="PF04433">
    <property type="entry name" value="SWIRM"/>
    <property type="match status" value="1"/>
</dbReference>
<keyword evidence="10" id="KW-0285">Flavoprotein</keyword>
<keyword evidence="7" id="KW-0678">Repressor</keyword>
<keyword evidence="18" id="KW-0325">Glycoprotein</keyword>